<gene>
    <name evidence="2" type="ORF">JS521_18510</name>
</gene>
<comment type="caution">
    <text evidence="2">The sequence shown here is derived from an EMBL/GenBank/DDBJ whole genome shotgun (WGS) entry which is preliminary data.</text>
</comment>
<keyword evidence="3" id="KW-1185">Reference proteome</keyword>
<accession>A0ABS2HXR7</accession>
<organism evidence="2 3">
    <name type="scientific">Streptomyces durocortorensis</name>
    <dbReference type="NCBI Taxonomy" id="2811104"/>
    <lineage>
        <taxon>Bacteria</taxon>
        <taxon>Bacillati</taxon>
        <taxon>Actinomycetota</taxon>
        <taxon>Actinomycetes</taxon>
        <taxon>Kitasatosporales</taxon>
        <taxon>Streptomycetaceae</taxon>
        <taxon>Streptomyces</taxon>
    </lineage>
</organism>
<evidence type="ECO:0000313" key="2">
    <source>
        <dbReference type="EMBL" id="MBM7055806.1"/>
    </source>
</evidence>
<evidence type="ECO:0000256" key="1">
    <source>
        <dbReference type="SAM" id="MobiDB-lite"/>
    </source>
</evidence>
<name>A0ABS2HXR7_9ACTN</name>
<dbReference type="Proteomes" id="UP000712045">
    <property type="component" value="Unassembled WGS sequence"/>
</dbReference>
<feature type="compositionally biased region" description="Basic and acidic residues" evidence="1">
    <location>
        <begin position="1"/>
        <end position="10"/>
    </location>
</feature>
<feature type="region of interest" description="Disordered" evidence="1">
    <location>
        <begin position="1"/>
        <end position="25"/>
    </location>
</feature>
<proteinExistence type="predicted"/>
<dbReference type="EMBL" id="JAFEUF010000090">
    <property type="protein sequence ID" value="MBM7055806.1"/>
    <property type="molecule type" value="Genomic_DNA"/>
</dbReference>
<protein>
    <submittedName>
        <fullName evidence="2">Uncharacterized protein</fullName>
    </submittedName>
</protein>
<evidence type="ECO:0000313" key="3">
    <source>
        <dbReference type="Proteomes" id="UP000712045"/>
    </source>
</evidence>
<reference evidence="2 3" key="1">
    <citation type="submission" date="2021-02" db="EMBL/GenBank/DDBJ databases">
        <title>Genome Streptomyces sp. RHZ10.</title>
        <authorList>
            <person name="Besaury L."/>
        </authorList>
    </citation>
    <scope>NUCLEOTIDE SEQUENCE [LARGE SCALE GENOMIC DNA]</scope>
    <source>
        <strain evidence="2 3">RHZ10</strain>
    </source>
</reference>
<sequence>MVCRRIEKGEQALQQTPSVGDPADYLESDVTDLAEVGVADVRDLVPAPRQRLLEEIRRARTSTLSNDGPPNARAD</sequence>